<evidence type="ECO:0000313" key="5">
    <source>
        <dbReference type="EnsemblPlants" id="TraesCS7D02G500400.1.cds1"/>
    </source>
</evidence>
<protein>
    <recommendedName>
        <fullName evidence="7">BTB domain-containing protein</fullName>
    </recommendedName>
</protein>
<dbReference type="PANTHER" id="PTHR26379:SF343">
    <property type="entry name" value="GENOME ASSEMBLY, CHROMOSOME: II"/>
    <property type="match status" value="1"/>
</dbReference>
<dbReference type="STRING" id="4565.A0A3B6TY70"/>
<dbReference type="Gramene" id="TraesSYM7D03G04532030.1">
    <property type="protein sequence ID" value="TraesSYM7D03G04532030.1.CDS1"/>
    <property type="gene ID" value="TraesSYM7D03G04532030"/>
</dbReference>
<dbReference type="OrthoDB" id="6496053at2759"/>
<dbReference type="CDD" id="cd18280">
    <property type="entry name" value="BTB_POZ_BPM_plant"/>
    <property type="match status" value="1"/>
</dbReference>
<keyword evidence="6" id="KW-1185">Reference proteome</keyword>
<dbReference type="CDD" id="cd00121">
    <property type="entry name" value="MATH"/>
    <property type="match status" value="1"/>
</dbReference>
<dbReference type="SUPFAM" id="SSF49599">
    <property type="entry name" value="TRAF domain-like"/>
    <property type="match status" value="1"/>
</dbReference>
<dbReference type="PROSITE" id="PS50097">
    <property type="entry name" value="BTB"/>
    <property type="match status" value="1"/>
</dbReference>
<dbReference type="Proteomes" id="UP000019116">
    <property type="component" value="Chromosome 7D"/>
</dbReference>
<dbReference type="Gramene" id="TraesSTA7D03G04471490.1">
    <property type="protein sequence ID" value="TraesSTA7D03G04471490.1.CDS1"/>
    <property type="gene ID" value="TraesSTA7D03G04471490"/>
</dbReference>
<reference evidence="5" key="1">
    <citation type="submission" date="2018-08" db="EMBL/GenBank/DDBJ databases">
        <authorList>
            <person name="Rossello M."/>
        </authorList>
    </citation>
    <scope>NUCLEOTIDE SEQUENCE [LARGE SCALE GENOMIC DNA]</scope>
    <source>
        <strain evidence="5">cv. Chinese Spring</strain>
    </source>
</reference>
<dbReference type="PROSITE" id="PS50144">
    <property type="entry name" value="MATH"/>
    <property type="match status" value="1"/>
</dbReference>
<comment type="pathway">
    <text evidence="1">Protein modification; protein ubiquitination.</text>
</comment>
<dbReference type="AlphaFoldDB" id="A0A3B6TY70"/>
<evidence type="ECO:0000256" key="2">
    <source>
        <dbReference type="ARBA" id="ARBA00010846"/>
    </source>
</evidence>
<dbReference type="SMART" id="SM00225">
    <property type="entry name" value="BTB"/>
    <property type="match status" value="1"/>
</dbReference>
<dbReference type="RefSeq" id="XP_044440353.1">
    <property type="nucleotide sequence ID" value="XM_044584418.1"/>
</dbReference>
<dbReference type="Pfam" id="PF24570">
    <property type="entry name" value="BACK_BPM_SPOP"/>
    <property type="match status" value="1"/>
</dbReference>
<dbReference type="InterPro" id="IPR056423">
    <property type="entry name" value="BACK_BPM_SPOP"/>
</dbReference>
<evidence type="ECO:0000259" key="3">
    <source>
        <dbReference type="PROSITE" id="PS50097"/>
    </source>
</evidence>
<dbReference type="Gramene" id="TraesWEE_scaffold_119998_01G000300.1">
    <property type="protein sequence ID" value="TraesWEE_scaffold_119998_01G000300.1"/>
    <property type="gene ID" value="TraesWEE_scaffold_119998_01G000300"/>
</dbReference>
<proteinExistence type="inferred from homology"/>
<evidence type="ECO:0000313" key="6">
    <source>
        <dbReference type="Proteomes" id="UP000019116"/>
    </source>
</evidence>
<dbReference type="PANTHER" id="PTHR26379">
    <property type="entry name" value="BTB/POZ AND MATH DOMAIN-CONTAINING PROTEIN 1"/>
    <property type="match status" value="1"/>
</dbReference>
<dbReference type="Gramene" id="TraesJUL7D03G04522060.1">
    <property type="protein sequence ID" value="TraesJUL7D03G04522060.1.CDS1"/>
    <property type="gene ID" value="TraesJUL7D03G04522060"/>
</dbReference>
<dbReference type="Gramene" id="TraesLDM7D03G04484710.1">
    <property type="protein sequence ID" value="TraesLDM7D03G04484710.1.CDS1"/>
    <property type="gene ID" value="TraesLDM7D03G04484710"/>
</dbReference>
<dbReference type="GeneID" id="123166608"/>
<dbReference type="GO" id="GO:0016567">
    <property type="term" value="P:protein ubiquitination"/>
    <property type="evidence" value="ECO:0007669"/>
    <property type="project" value="InterPro"/>
</dbReference>
<dbReference type="Gramene" id="TraesCAD_scaffold_023626_01G000300.1">
    <property type="protein sequence ID" value="TraesCAD_scaffold_023626_01G000300.1"/>
    <property type="gene ID" value="TraesCAD_scaffold_023626_01G000300"/>
</dbReference>
<organism evidence="5">
    <name type="scientific">Triticum aestivum</name>
    <name type="common">Wheat</name>
    <dbReference type="NCBI Taxonomy" id="4565"/>
    <lineage>
        <taxon>Eukaryota</taxon>
        <taxon>Viridiplantae</taxon>
        <taxon>Streptophyta</taxon>
        <taxon>Embryophyta</taxon>
        <taxon>Tracheophyta</taxon>
        <taxon>Spermatophyta</taxon>
        <taxon>Magnoliopsida</taxon>
        <taxon>Liliopsida</taxon>
        <taxon>Poales</taxon>
        <taxon>Poaceae</taxon>
        <taxon>BOP clade</taxon>
        <taxon>Pooideae</taxon>
        <taxon>Triticodae</taxon>
        <taxon>Triticeae</taxon>
        <taxon>Triticinae</taxon>
        <taxon>Triticum</taxon>
    </lineage>
</organism>
<dbReference type="SUPFAM" id="SSF54695">
    <property type="entry name" value="POZ domain"/>
    <property type="match status" value="1"/>
</dbReference>
<dbReference type="Pfam" id="PF00651">
    <property type="entry name" value="BTB"/>
    <property type="match status" value="1"/>
</dbReference>
<dbReference type="EnsemblPlants" id="TraesCS7D02G500400.1">
    <property type="protein sequence ID" value="TraesCS7D02G500400.1.cds1"/>
    <property type="gene ID" value="TraesCS7D02G500400"/>
</dbReference>
<dbReference type="Gramene" id="TraesCS7D02G500400.1">
    <property type="protein sequence ID" value="TraesCS7D02G500400.1.cds1"/>
    <property type="gene ID" value="TraesCS7D02G500400"/>
</dbReference>
<name>A0A3B6TY70_WHEAT</name>
<evidence type="ECO:0000259" key="4">
    <source>
        <dbReference type="PROSITE" id="PS50144"/>
    </source>
</evidence>
<dbReference type="InterPro" id="IPR000210">
    <property type="entry name" value="BTB/POZ_dom"/>
</dbReference>
<dbReference type="InterPro" id="IPR002083">
    <property type="entry name" value="MATH/TRAF_dom"/>
</dbReference>
<dbReference type="Gene3D" id="3.30.710.10">
    <property type="entry name" value="Potassium Channel Kv1.1, Chain A"/>
    <property type="match status" value="1"/>
</dbReference>
<dbReference type="InterPro" id="IPR008974">
    <property type="entry name" value="TRAF-like"/>
</dbReference>
<dbReference type="Pfam" id="PF22486">
    <property type="entry name" value="MATH_2"/>
    <property type="match status" value="1"/>
</dbReference>
<feature type="domain" description="BTB" evidence="3">
    <location>
        <begin position="195"/>
        <end position="262"/>
    </location>
</feature>
<dbReference type="Gramene" id="TraesROB_scaffold_004721_01G000400.1">
    <property type="protein sequence ID" value="TraesROB_scaffold_004721_01G000400.1"/>
    <property type="gene ID" value="TraesROB_scaffold_004721_01G000400"/>
</dbReference>
<dbReference type="Gramene" id="TraesLAC7D03G04424920.1">
    <property type="protein sequence ID" value="TraesLAC7D03G04424920.1.CDS1"/>
    <property type="gene ID" value="TraesLAC7D03G04424920"/>
</dbReference>
<dbReference type="Gene3D" id="2.60.210.10">
    <property type="entry name" value="Apoptosis, Tumor Necrosis Factor Receptor Associated Protein 2, Chain A"/>
    <property type="match status" value="1"/>
</dbReference>
<accession>A0A3B6TY70</accession>
<dbReference type="Gramene" id="TraesMAC7D03G04469710.1">
    <property type="protein sequence ID" value="TraesMAC7D03G04469710.1.CDS1"/>
    <property type="gene ID" value="TraesMAC7D03G04469710"/>
</dbReference>
<dbReference type="Gramene" id="TraesARI7D03G04554430.1">
    <property type="protein sequence ID" value="TraesARI7D03G04554430.1.CDS1"/>
    <property type="gene ID" value="TraesARI7D03G04554430"/>
</dbReference>
<dbReference type="Gramene" id="TraesCS7D03G1183000.1">
    <property type="protein sequence ID" value="TraesCS7D03G1183000.1.CDS1"/>
    <property type="gene ID" value="TraesCS7D03G1183000"/>
</dbReference>
<dbReference type="Gramene" id="TraesPARA_EIv1.0_2629460.1">
    <property type="protein sequence ID" value="TraesPARA_EIv1.0_2629460.1.CDS1"/>
    <property type="gene ID" value="TraesPARA_EIv1.0_2629460"/>
</dbReference>
<dbReference type="OMA" id="TEDCKDY"/>
<gene>
    <name evidence="5" type="primary">LOC123166608</name>
</gene>
<dbReference type="Gramene" id="TraesKAR7D01G0439100.1">
    <property type="protein sequence ID" value="cds.TraesKAR7D01G0439100.1"/>
    <property type="gene ID" value="TraesKAR7D01G0439100"/>
</dbReference>
<dbReference type="Gramene" id="TraesJAG7D03G04460810.1">
    <property type="protein sequence ID" value="TraesJAG7D03G04460810.1.CDS1"/>
    <property type="gene ID" value="TraesJAG7D03G04460810"/>
</dbReference>
<dbReference type="Gene3D" id="1.25.40.420">
    <property type="match status" value="1"/>
</dbReference>
<feature type="domain" description="MATH" evidence="4">
    <location>
        <begin position="21"/>
        <end position="155"/>
    </location>
</feature>
<dbReference type="InterPro" id="IPR011333">
    <property type="entry name" value="SKP1/BTB/POZ_sf"/>
</dbReference>
<evidence type="ECO:0000256" key="1">
    <source>
        <dbReference type="ARBA" id="ARBA00004906"/>
    </source>
</evidence>
<comment type="similarity">
    <text evidence="2">Belongs to the Tdpoz family.</text>
</comment>
<reference evidence="5" key="2">
    <citation type="submission" date="2018-10" db="UniProtKB">
        <authorList>
            <consortium name="EnsemblPlants"/>
        </authorList>
    </citation>
    <scope>IDENTIFICATION</scope>
</reference>
<dbReference type="InterPro" id="IPR045005">
    <property type="entry name" value="BPM1-6"/>
</dbReference>
<dbReference type="SMR" id="A0A3B6TY70"/>
<evidence type="ECO:0008006" key="7">
    <source>
        <dbReference type="Google" id="ProtNLM"/>
    </source>
</evidence>
<sequence>MAASESSLTRTASTCAPETAHGSHVFKIDGYSLHRGFGVGKFIQSATFAVGGYDWCLRFYPDGNREDSNGWVSVFLDLKTENTEVRVLYDMWLVDQTRAAPLPQPYARPNPSERDLSVFDTRDNAAASWGFTKFRRKSELGEWIVDDFLGIQCNLTVIKFKEAQVEEVETNAVVQVPPSDPFDNLSSLLEATEGADVSFNVKHEVFSAHKIILAMRSAVFRAEFYGPMRDEQRRNITVEDMQPAAFRGLLHFIYKDLLPPMDELNDEEYEEMLRHFLVAADRYAMERMKLMCESKLCEVLCADTVATTLALADQHHCSQLKDACIEFMNSSNIIGDVVASKGYEQLKRECPTIIADIWEKAAKSRKI</sequence>